<reference evidence="2" key="1">
    <citation type="submission" date="2016-10" db="EMBL/GenBank/DDBJ databases">
        <authorList>
            <person name="Varghese N."/>
            <person name="Submissions S."/>
        </authorList>
    </citation>
    <scope>NUCLEOTIDE SEQUENCE [LARGE SCALE GENOMIC DNA]</scope>
    <source>
        <strain evidence="2">S7</strain>
    </source>
</reference>
<dbReference type="EMBL" id="FOXD01000008">
    <property type="protein sequence ID" value="SFP64298.1"/>
    <property type="molecule type" value="Genomic_DNA"/>
</dbReference>
<name>A0A1I5S0H7_9BACI</name>
<organism evidence="1 2">
    <name type="scientific">Salibacterium halotolerans</name>
    <dbReference type="NCBI Taxonomy" id="1884432"/>
    <lineage>
        <taxon>Bacteria</taxon>
        <taxon>Bacillati</taxon>
        <taxon>Bacillota</taxon>
        <taxon>Bacilli</taxon>
        <taxon>Bacillales</taxon>
        <taxon>Bacillaceae</taxon>
    </lineage>
</organism>
<dbReference type="AlphaFoldDB" id="A0A1I5S0H7"/>
<proteinExistence type="predicted"/>
<keyword evidence="2" id="KW-1185">Reference proteome</keyword>
<sequence length="73" mass="8398">MEEKLEEALKEALEELEISCRVQGYVKGMDVGKYMENQKVKKEIAEKMLKKDMDVETIADITGVSIDEVLYLK</sequence>
<accession>A0A1I5S0H7</accession>
<gene>
    <name evidence="1" type="ORF">SAMN05518683_1084</name>
</gene>
<protein>
    <submittedName>
        <fullName evidence="1">Uncharacterized protein</fullName>
    </submittedName>
</protein>
<dbReference type="STRING" id="1884432.SAMN05518683_1084"/>
<dbReference type="OrthoDB" id="2969957at2"/>
<evidence type="ECO:0000313" key="1">
    <source>
        <dbReference type="EMBL" id="SFP64298.1"/>
    </source>
</evidence>
<dbReference type="Proteomes" id="UP000198892">
    <property type="component" value="Unassembled WGS sequence"/>
</dbReference>
<evidence type="ECO:0000313" key="2">
    <source>
        <dbReference type="Proteomes" id="UP000198892"/>
    </source>
</evidence>